<dbReference type="InterPro" id="IPR027417">
    <property type="entry name" value="P-loop_NTPase"/>
</dbReference>
<dbReference type="Gene3D" id="3.30.70.1230">
    <property type="entry name" value="Nucleotide cyclase"/>
    <property type="match status" value="1"/>
</dbReference>
<evidence type="ECO:0000259" key="5">
    <source>
        <dbReference type="PROSITE" id="PS50105"/>
    </source>
</evidence>
<dbReference type="Gene3D" id="1.10.150.50">
    <property type="entry name" value="Transcription Factor, Ets-1"/>
    <property type="match status" value="1"/>
</dbReference>
<proteinExistence type="predicted"/>
<keyword evidence="1" id="KW-0547">Nucleotide-binding</keyword>
<evidence type="ECO:0000313" key="7">
    <source>
        <dbReference type="EMBL" id="KUJ86042.1"/>
    </source>
</evidence>
<dbReference type="PANTHER" id="PTHR16305">
    <property type="entry name" value="TESTICULAR SOLUBLE ADENYLYL CYCLASE"/>
    <property type="match status" value="1"/>
</dbReference>
<accession>A0A101CZ36</accession>
<name>A0A101CZ36_9RHOB</name>
<feature type="domain" description="SAM" evidence="5">
    <location>
        <begin position="3"/>
        <end position="65"/>
    </location>
</feature>
<dbReference type="Gene3D" id="3.40.50.300">
    <property type="entry name" value="P-loop containing nucleotide triphosphate hydrolases"/>
    <property type="match status" value="1"/>
</dbReference>
<reference evidence="7 8" key="1">
    <citation type="submission" date="2015-12" db="EMBL/GenBank/DDBJ databases">
        <authorList>
            <person name="Shamseldin A."/>
            <person name="Moawad H."/>
            <person name="Abd El-Rahim W.M."/>
            <person name="Sadowsky M.J."/>
        </authorList>
    </citation>
    <scope>NUCLEOTIDE SEQUENCE [LARGE SCALE GENOMIC DNA]</scope>
    <source>
        <strain evidence="7 8">ZGT118</strain>
    </source>
</reference>
<keyword evidence="3" id="KW-0175">Coiled coil</keyword>
<dbReference type="GO" id="GO:0005737">
    <property type="term" value="C:cytoplasm"/>
    <property type="evidence" value="ECO:0007669"/>
    <property type="project" value="TreeGrafter"/>
</dbReference>
<evidence type="ECO:0000256" key="1">
    <source>
        <dbReference type="ARBA" id="ARBA00022741"/>
    </source>
</evidence>
<keyword evidence="2" id="KW-0067">ATP-binding</keyword>
<feature type="coiled-coil region" evidence="3">
    <location>
        <begin position="867"/>
        <end position="894"/>
    </location>
</feature>
<dbReference type="PANTHER" id="PTHR16305:SF28">
    <property type="entry name" value="GUANYLATE CYCLASE DOMAIN-CONTAINING PROTEIN"/>
    <property type="match status" value="1"/>
</dbReference>
<dbReference type="InterPro" id="IPR001660">
    <property type="entry name" value="SAM"/>
</dbReference>
<dbReference type="GO" id="GO:0009190">
    <property type="term" value="P:cyclic nucleotide biosynthetic process"/>
    <property type="evidence" value="ECO:0007669"/>
    <property type="project" value="InterPro"/>
</dbReference>
<dbReference type="RefSeq" id="WP_068344459.1">
    <property type="nucleotide sequence ID" value="NZ_LQBQ01000001.1"/>
</dbReference>
<dbReference type="GO" id="GO:0004016">
    <property type="term" value="F:adenylate cyclase activity"/>
    <property type="evidence" value="ECO:0007669"/>
    <property type="project" value="UniProtKB-ARBA"/>
</dbReference>
<dbReference type="InterPro" id="IPR029787">
    <property type="entry name" value="Nucleotide_cyclase"/>
</dbReference>
<dbReference type="PROSITE" id="PS50125">
    <property type="entry name" value="GUANYLATE_CYCLASE_2"/>
    <property type="match status" value="1"/>
</dbReference>
<dbReference type="CDD" id="cd09487">
    <property type="entry name" value="SAM_superfamily"/>
    <property type="match status" value="1"/>
</dbReference>
<dbReference type="Pfam" id="PF00211">
    <property type="entry name" value="Guanylate_cyc"/>
    <property type="match status" value="1"/>
</dbReference>
<dbReference type="CDD" id="cd07302">
    <property type="entry name" value="CHD"/>
    <property type="match status" value="1"/>
</dbReference>
<dbReference type="SMART" id="SM00044">
    <property type="entry name" value="CYCc"/>
    <property type="match status" value="1"/>
</dbReference>
<keyword evidence="8" id="KW-1185">Reference proteome</keyword>
<dbReference type="SUPFAM" id="SSF48452">
    <property type="entry name" value="TPR-like"/>
    <property type="match status" value="1"/>
</dbReference>
<dbReference type="SUPFAM" id="SSF47769">
    <property type="entry name" value="SAM/Pointed domain"/>
    <property type="match status" value="1"/>
</dbReference>
<dbReference type="Proteomes" id="UP000053791">
    <property type="component" value="Unassembled WGS sequence"/>
</dbReference>
<dbReference type="EMBL" id="LQBQ01000001">
    <property type="protein sequence ID" value="KUJ86042.1"/>
    <property type="molecule type" value="Genomic_DNA"/>
</dbReference>
<evidence type="ECO:0000256" key="3">
    <source>
        <dbReference type="SAM" id="Coils"/>
    </source>
</evidence>
<evidence type="ECO:0008006" key="9">
    <source>
        <dbReference type="Google" id="ProtNLM"/>
    </source>
</evidence>
<evidence type="ECO:0000313" key="8">
    <source>
        <dbReference type="Proteomes" id="UP000053791"/>
    </source>
</evidence>
<dbReference type="InterPro" id="IPR003593">
    <property type="entry name" value="AAA+_ATPase"/>
</dbReference>
<dbReference type="SMART" id="SM00454">
    <property type="entry name" value="SAM"/>
    <property type="match status" value="1"/>
</dbReference>
<comment type="caution">
    <text evidence="7">The sequence shown here is derived from an EMBL/GenBank/DDBJ whole genome shotgun (WGS) entry which is preliminary data.</text>
</comment>
<dbReference type="InterPro" id="IPR001054">
    <property type="entry name" value="A/G_cyclase"/>
</dbReference>
<feature type="region of interest" description="Disordered" evidence="4">
    <location>
        <begin position="70"/>
        <end position="89"/>
    </location>
</feature>
<dbReference type="SUPFAM" id="SSF52540">
    <property type="entry name" value="P-loop containing nucleoside triphosphate hydrolases"/>
    <property type="match status" value="1"/>
</dbReference>
<dbReference type="GO" id="GO:0005524">
    <property type="term" value="F:ATP binding"/>
    <property type="evidence" value="ECO:0007669"/>
    <property type="project" value="UniProtKB-KW"/>
</dbReference>
<dbReference type="Pfam" id="PF13191">
    <property type="entry name" value="AAA_16"/>
    <property type="match status" value="1"/>
</dbReference>
<feature type="domain" description="Guanylate cyclase" evidence="6">
    <location>
        <begin position="97"/>
        <end position="226"/>
    </location>
</feature>
<dbReference type="Pfam" id="PF00536">
    <property type="entry name" value="SAM_1"/>
    <property type="match status" value="1"/>
</dbReference>
<dbReference type="InterPro" id="IPR041664">
    <property type="entry name" value="AAA_16"/>
</dbReference>
<gene>
    <name evidence="7" type="ORF">AVO45_03490</name>
</gene>
<dbReference type="SMART" id="SM00382">
    <property type="entry name" value="AAA"/>
    <property type="match status" value="1"/>
</dbReference>
<evidence type="ECO:0000259" key="6">
    <source>
        <dbReference type="PROSITE" id="PS50125"/>
    </source>
</evidence>
<evidence type="ECO:0000256" key="2">
    <source>
        <dbReference type="ARBA" id="ARBA00022840"/>
    </source>
</evidence>
<protein>
    <recommendedName>
        <fullName evidence="9">Guanylate cyclase</fullName>
    </recommendedName>
</protein>
<dbReference type="PROSITE" id="PS50105">
    <property type="entry name" value="SAM_DOMAIN"/>
    <property type="match status" value="1"/>
</dbReference>
<dbReference type="OrthoDB" id="341967at2"/>
<sequence>MGTAADQLGDWLNDLGLGKYTDVFRENDVDFRALPYLGEDDLKELGVSLGHRRILLAEIRKLSTHGKADVTVLESDEPPAPEPREKPGATAEKRHLSVLFIDLVGSTELTNRLDPEEMREVLRRFQDTVAGEATRFGGHIAKYLGDGMLIFFGWPTAYEDHAHRAAKFGLETLRRIKEIETPLGRNLAARVGIASGPVVIGDLVGANTHEEAAVTGPVLNLAARIQAIAPENAMVTTSENARSMLGKLFEVEGIGAFDLKGFDQTISLVRVVREQRAESRFRAIFGESGENIVGREHELGILKQTWERARSGIGETMLLVGEAGIGKSRLLEEFLAKCVEHRTTDVVRLNCSPYFNRSAFLPVIDRISQDAKLQPDDDEGAVVKKVRSLLVARQNFDVETSLPVYAALVSPSAPEAKDVTSLPPQEQRDLTTQVLVDAIRARASVRPVLLVVEDAHWLDPSTTQLLDRFVATCSDIPLMVLVTHRPEWSSGWSENYSNISTINLRRFDRDQVAKLINQMTGNHPEEDLLENILERTDGVPLFVEEVARVIFTSGREASSSVPPTLQGALMARLDAVTDKAKQAALTASVIGREFDLALVRAATGQTTAETHDCLEELQRQGLVFESGVRRGLFVFRHALIRDTAYQSMLSSTRRAQHAAVASALMTLRPAEVERSPELVARHLTEAGDYAAAFDRWRLATERSLARSASAEAVSHAEETVRMAKALGEGLTTEKIVAQTLLGRSYESIGRLQEALKILYRSAQEARSISDFKLFADAAYYYSEANLMANDSIEIASALCLEAMKVLPAEEEFLRCRIMSQLSRCMILEGKFTESSVFSRQAIELAGKLGDDKAKFSVMMARFMAPLIAKEKEEVQEWRSRLNEMQEVAERLGDTDRGRNFTINLFISAEMGDRERVERSLNELLVIGKERKHPQLHWVERHGRAMLAILDGDFDRAEALSKDAFAIGKTTHGPQVEGVYSVQMFTIRREQARLHEVAPVMKRLLDDNPEDQAWKPGFALIAAELGYLEAAQRILTEMSEAGFDLPLDAMYSTTLAYLAEVAVAVGDAKVAEEIYSLLLPYEDCTITAGVTTVCNGAAGRMLGSVAAFLGDLDVARRHFDRALELDSAMRAKPWIAHTKAEFARALRMRGRKEDVATADQMEGEALEISRQLGMISLASNIEGKRN</sequence>
<dbReference type="InterPro" id="IPR011990">
    <property type="entry name" value="TPR-like_helical_dom_sf"/>
</dbReference>
<dbReference type="InterPro" id="IPR013761">
    <property type="entry name" value="SAM/pointed_sf"/>
</dbReference>
<evidence type="ECO:0000256" key="4">
    <source>
        <dbReference type="SAM" id="MobiDB-lite"/>
    </source>
</evidence>
<dbReference type="STRING" id="1685379.AVO45_03490"/>
<dbReference type="AlphaFoldDB" id="A0A101CZ36"/>
<dbReference type="Gene3D" id="1.25.40.10">
    <property type="entry name" value="Tetratricopeptide repeat domain"/>
    <property type="match status" value="2"/>
</dbReference>
<dbReference type="GO" id="GO:0035556">
    <property type="term" value="P:intracellular signal transduction"/>
    <property type="evidence" value="ECO:0007669"/>
    <property type="project" value="InterPro"/>
</dbReference>
<dbReference type="SUPFAM" id="SSF55073">
    <property type="entry name" value="Nucleotide cyclase"/>
    <property type="match status" value="1"/>
</dbReference>
<organism evidence="7 8">
    <name type="scientific">Ruegeria marisrubri</name>
    <dbReference type="NCBI Taxonomy" id="1685379"/>
    <lineage>
        <taxon>Bacteria</taxon>
        <taxon>Pseudomonadati</taxon>
        <taxon>Pseudomonadota</taxon>
        <taxon>Alphaproteobacteria</taxon>
        <taxon>Rhodobacterales</taxon>
        <taxon>Roseobacteraceae</taxon>
        <taxon>Ruegeria</taxon>
    </lineage>
</organism>